<dbReference type="HOGENOM" id="CLU_2508776_0_0_5"/>
<reference evidence="1 2" key="2">
    <citation type="journal article" date="2012" name="Int. J. Syst. Evol. Microbiol.">
        <title>Magnetococcus marinus gen. nov., sp. nov., a marine, magnetotactic bacterium that represents a novel lineage (Magnetococcaceae fam. nov.; Magnetococcales ord. nov.) at the base of the Alphaproteobacteria.</title>
        <authorList>
            <person name="Bazylinski D.A."/>
            <person name="Williams T.J."/>
            <person name="Lefevre C.T."/>
            <person name="Berg R.J."/>
            <person name="Zhang C.L."/>
            <person name="Bowser S.S."/>
            <person name="Dean A.J."/>
            <person name="Beveridge T.J."/>
        </authorList>
    </citation>
    <scope>NUCLEOTIDE SEQUENCE [LARGE SCALE GENOMIC DNA]</scope>
    <source>
        <strain evidence="2">ATCC BAA-1437 / JCM 17883 / MC-1</strain>
    </source>
</reference>
<evidence type="ECO:0000313" key="1">
    <source>
        <dbReference type="EMBL" id="ABK42728.1"/>
    </source>
</evidence>
<name>A0L435_MAGMM</name>
<dbReference type="Proteomes" id="UP000002586">
    <property type="component" value="Chromosome"/>
</dbReference>
<sequence length="85" mass="10113">MGCLMRWEHQPEKRSLMWRLAISNLRNQMESTLQENESDLMDRLDLNAVYRQLKPAIAREARTQVPDSCPYSVDDLVDPYFWPNE</sequence>
<accession>A0L435</accession>
<keyword evidence="2" id="KW-1185">Reference proteome</keyword>
<proteinExistence type="predicted"/>
<dbReference type="Gene3D" id="1.20.1220.20">
    <property type="entry name" value="Uncharcterised protein PF01724"/>
    <property type="match status" value="1"/>
</dbReference>
<reference evidence="2" key="1">
    <citation type="journal article" date="2009" name="Appl. Environ. Microbiol.">
        <title>Complete genome sequence of the chemolithoautotrophic marine magnetotactic coccus strain MC-1.</title>
        <authorList>
            <person name="Schubbe S."/>
            <person name="Williams T.J."/>
            <person name="Xie G."/>
            <person name="Kiss H.E."/>
            <person name="Brettin T.S."/>
            <person name="Martinez D."/>
            <person name="Ross C.A."/>
            <person name="Schuler D."/>
            <person name="Cox B.L."/>
            <person name="Nealson K.H."/>
            <person name="Bazylinski D.A."/>
        </authorList>
    </citation>
    <scope>NUCLEOTIDE SEQUENCE [LARGE SCALE GENOMIC DNA]</scope>
    <source>
        <strain evidence="2">ATCC BAA-1437 / JCM 17883 / MC-1</strain>
    </source>
</reference>
<organism evidence="1 2">
    <name type="scientific">Magnetococcus marinus (strain ATCC BAA-1437 / JCM 17883 / MC-1)</name>
    <dbReference type="NCBI Taxonomy" id="156889"/>
    <lineage>
        <taxon>Bacteria</taxon>
        <taxon>Pseudomonadati</taxon>
        <taxon>Pseudomonadota</taxon>
        <taxon>Magnetococcia</taxon>
        <taxon>Magnetococcales</taxon>
        <taxon>Magnetococcaceae</taxon>
        <taxon>Magnetococcus</taxon>
    </lineage>
</organism>
<dbReference type="EMBL" id="CP000471">
    <property type="protein sequence ID" value="ABK42728.1"/>
    <property type="molecule type" value="Genomic_DNA"/>
</dbReference>
<dbReference type="KEGG" id="mgm:Mmc1_0201"/>
<protein>
    <submittedName>
        <fullName evidence="1">Uncharacterized protein</fullName>
    </submittedName>
</protein>
<dbReference type="Pfam" id="PF01724">
    <property type="entry name" value="DUF29"/>
    <property type="match status" value="1"/>
</dbReference>
<evidence type="ECO:0000313" key="2">
    <source>
        <dbReference type="Proteomes" id="UP000002586"/>
    </source>
</evidence>
<dbReference type="AlphaFoldDB" id="A0L435"/>
<gene>
    <name evidence="1" type="ordered locus">Mmc1_0201</name>
</gene>